<dbReference type="SUPFAM" id="SSF51735">
    <property type="entry name" value="NAD(P)-binding Rossmann-fold domains"/>
    <property type="match status" value="1"/>
</dbReference>
<comment type="caution">
    <text evidence="3">The sequence shown here is derived from an EMBL/GenBank/DDBJ whole genome shotgun (WGS) entry which is preliminary data.</text>
</comment>
<feature type="domain" description="Pyrroline-5-carboxylate reductase catalytic N-terminal" evidence="2">
    <location>
        <begin position="4"/>
        <end position="88"/>
    </location>
</feature>
<proteinExistence type="predicted"/>
<evidence type="ECO:0000313" key="3">
    <source>
        <dbReference type="EMBL" id="MFC0593570.1"/>
    </source>
</evidence>
<name>A0ABV6PUP2_9BURK</name>
<dbReference type="Gene3D" id="3.40.50.720">
    <property type="entry name" value="NAD(P)-binding Rossmann-like Domain"/>
    <property type="match status" value="1"/>
</dbReference>
<sequence>MTSISIIGRGKMGSAIANIAELAGAHVQIVNRSATPIKDHPHATYSVLGDDLTGDLVVFAIPYGAYSSILGHYRSRLGGKVVIDISNPIDFMTYEQPAALQNSSTALELAKQLPQDAAVLKAFNVNLADTLIARTNGTTTTTVLFAGDHAEGKIALTDLLGAAGLRAVDAGPLQRSRQLEAIGFLQMVLASSGKTRFESGFTLLP</sequence>
<dbReference type="RefSeq" id="WP_377483808.1">
    <property type="nucleotide sequence ID" value="NZ_JBHLTN010000028.1"/>
</dbReference>
<dbReference type="Pfam" id="PF03807">
    <property type="entry name" value="F420_oxidored"/>
    <property type="match status" value="1"/>
</dbReference>
<keyword evidence="4" id="KW-1185">Reference proteome</keyword>
<dbReference type="InterPro" id="IPR028939">
    <property type="entry name" value="P5C_Rdtase_cat_N"/>
</dbReference>
<dbReference type="PANTHER" id="PTHR14239:SF10">
    <property type="entry name" value="REDUCTASE"/>
    <property type="match status" value="1"/>
</dbReference>
<gene>
    <name evidence="3" type="ORF">ACFFGG_13535</name>
</gene>
<evidence type="ECO:0000259" key="2">
    <source>
        <dbReference type="Pfam" id="PF03807"/>
    </source>
</evidence>
<accession>A0ABV6PUP2</accession>
<keyword evidence="1" id="KW-0560">Oxidoreductase</keyword>
<evidence type="ECO:0000256" key="1">
    <source>
        <dbReference type="ARBA" id="ARBA00023002"/>
    </source>
</evidence>
<dbReference type="InterPro" id="IPR051267">
    <property type="entry name" value="STEAP_metalloreductase"/>
</dbReference>
<protein>
    <submittedName>
        <fullName evidence="3">NADPH-dependent F420 reductase</fullName>
    </submittedName>
</protein>
<organism evidence="3 4">
    <name type="scientific">Ottowia pentelensis</name>
    <dbReference type="NCBI Taxonomy" id="511108"/>
    <lineage>
        <taxon>Bacteria</taxon>
        <taxon>Pseudomonadati</taxon>
        <taxon>Pseudomonadota</taxon>
        <taxon>Betaproteobacteria</taxon>
        <taxon>Burkholderiales</taxon>
        <taxon>Comamonadaceae</taxon>
        <taxon>Ottowia</taxon>
    </lineage>
</organism>
<dbReference type="Proteomes" id="UP001589834">
    <property type="component" value="Unassembled WGS sequence"/>
</dbReference>
<dbReference type="EMBL" id="JBHLTN010000028">
    <property type="protein sequence ID" value="MFC0593570.1"/>
    <property type="molecule type" value="Genomic_DNA"/>
</dbReference>
<evidence type="ECO:0000313" key="4">
    <source>
        <dbReference type="Proteomes" id="UP001589834"/>
    </source>
</evidence>
<dbReference type="PANTHER" id="PTHR14239">
    <property type="entry name" value="DUDULIN-RELATED"/>
    <property type="match status" value="1"/>
</dbReference>
<dbReference type="InterPro" id="IPR036291">
    <property type="entry name" value="NAD(P)-bd_dom_sf"/>
</dbReference>
<reference evidence="3 4" key="1">
    <citation type="submission" date="2024-09" db="EMBL/GenBank/DDBJ databases">
        <authorList>
            <person name="Sun Q."/>
            <person name="Mori K."/>
        </authorList>
    </citation>
    <scope>NUCLEOTIDE SEQUENCE [LARGE SCALE GENOMIC DNA]</scope>
    <source>
        <strain evidence="3 4">NCAIM B.02336</strain>
    </source>
</reference>